<feature type="coiled-coil region" evidence="1">
    <location>
        <begin position="325"/>
        <end position="380"/>
    </location>
</feature>
<evidence type="ECO:0008006" key="4">
    <source>
        <dbReference type="Google" id="ProtNLM"/>
    </source>
</evidence>
<dbReference type="EMBL" id="OP765507">
    <property type="protein sequence ID" value="UZT28813.1"/>
    <property type="molecule type" value="Genomic_DNA"/>
</dbReference>
<sequence length="634" mass="75078">MTSLNIVDLITNNPITKLTETHNINLLNKVKNTFNESEQQLFIASFYSYLNYHKTDDYIVDLDNIWQWLGFNQKVKAKYLLEKNFELEKDYKKSLSLVGKQTNIEITNKKTKGGQNIQKYYLNIKTFKSLCLKAQTKKADEIHEYYIKLEELIQEVLEEEASEMKNKLLIKENQLNEKEELISQKDNIIKNANQDKYKTIEKTLVSQFPVNNECIYFGTIDNTNEKGEKLIKFGHSNNLPLRVQDHHKNYDNFILRDVFKVHNRQEIENAIKSHPKIKSHIRSIEVNGKNKNEILSYDSTYFTINRLSKYIKDIISEKTYSIEKFNKILEENSNLKKENEELYNLNHNLEEINNSLQLELNEMREKNNNIEKSYNLLKEDQEITIKSEINYNNSLIDNTENNKRFAKFIEECCILHSEAEVYSADIIGQFRIWNKVKPKKETFQDLNKYLRTRFYACRLNSQIKNQCVHGFRGIKLKHIYYKKSYIDSNIENFIFENCIFSPDGRCSTNKVFDELIKYKEKLNLEINKNELEDLKFYLNNCDYVVKGTIHLHNDNFSYEGYYGVSLKSDSNNIRIGKSITSKKVCKIDLQTNNILNTWESIVKASMHENISASKMSRSIKNEVKYDNYYYKILE</sequence>
<accession>A0A9E8G4Z6</accession>
<dbReference type="InterPro" id="IPR003647">
    <property type="entry name" value="Intron_nuc_1_rpt"/>
</dbReference>
<name>A0A9E8G4Z6_9VIRU</name>
<reference evidence="3" key="1">
    <citation type="submission" date="2022-11" db="EMBL/GenBank/DDBJ databases">
        <title>Genomics discovery of giant fungal viruses from subsurface oceanic crustal fluids.</title>
        <authorList>
            <person name="Bhattacharjee A.S."/>
            <person name="Schulz F."/>
            <person name="Woyke T."/>
            <person name="Orcutt B.N."/>
            <person name="Matinez Martinez J."/>
        </authorList>
    </citation>
    <scope>NUCLEOTIDE SEQUENCE</scope>
    <source>
        <strain evidence="2">VSAG1.JdFR</strain>
        <strain evidence="3">VSAG8.JdFR</strain>
    </source>
</reference>
<organism evidence="3">
    <name type="scientific">Nucleocytoviricota sp</name>
    <dbReference type="NCBI Taxonomy" id="2809609"/>
    <lineage>
        <taxon>Viruses</taxon>
        <taxon>Varidnaviria</taxon>
        <taxon>Bamfordvirae</taxon>
        <taxon>Nucleocytoviricota</taxon>
    </lineage>
</organism>
<dbReference type="EMBL" id="OP765584">
    <property type="protein sequence ID" value="UZT29139.1"/>
    <property type="molecule type" value="Genomic_DNA"/>
</dbReference>
<evidence type="ECO:0000313" key="2">
    <source>
        <dbReference type="EMBL" id="UZT28813.1"/>
    </source>
</evidence>
<feature type="coiled-coil region" evidence="1">
    <location>
        <begin position="147"/>
        <end position="195"/>
    </location>
</feature>
<evidence type="ECO:0000256" key="1">
    <source>
        <dbReference type="SAM" id="Coils"/>
    </source>
</evidence>
<protein>
    <recommendedName>
        <fullName evidence="4">MSV199 domain-containing protein</fullName>
    </recommendedName>
</protein>
<proteinExistence type="predicted"/>
<dbReference type="SMART" id="SM00497">
    <property type="entry name" value="IENR1"/>
    <property type="match status" value="1"/>
</dbReference>
<evidence type="ECO:0000313" key="3">
    <source>
        <dbReference type="EMBL" id="UZT29139.1"/>
    </source>
</evidence>
<keyword evidence="1" id="KW-0175">Coiled coil</keyword>